<keyword evidence="2" id="KW-1185">Reference proteome</keyword>
<gene>
    <name evidence="1" type="ORF">ASJ83_00055</name>
</gene>
<protein>
    <submittedName>
        <fullName evidence="1">Uncharacterized protein</fullName>
    </submittedName>
</protein>
<dbReference type="EMBL" id="LMVO01000043">
    <property type="protein sequence ID" value="PAV08757.1"/>
    <property type="molecule type" value="Genomic_DNA"/>
</dbReference>
<reference evidence="1 2" key="1">
    <citation type="journal article" date="2017" name="BMC Genomics">
        <title>Genomic analysis of methanogenic archaea reveals a shift towards energy conservation.</title>
        <authorList>
            <person name="Gilmore S.P."/>
            <person name="Henske J.K."/>
            <person name="Sexton J.A."/>
            <person name="Solomon K.V."/>
            <person name="Seppala S."/>
            <person name="Yoo J.I."/>
            <person name="Huyett L.M."/>
            <person name="Pressman A."/>
            <person name="Cogan J.Z."/>
            <person name="Kivenson V."/>
            <person name="Peng X."/>
            <person name="Tan Y."/>
            <person name="Valentine D.L."/>
            <person name="O'Malley M.A."/>
        </authorList>
    </citation>
    <scope>NUCLEOTIDE SEQUENCE [LARGE SCALE GENOMIC DNA]</scope>
    <source>
        <strain evidence="1 2">XII</strain>
    </source>
</reference>
<accession>A0AAX0Q6D8</accession>
<dbReference type="AlphaFoldDB" id="A0AAX0Q6D8"/>
<proteinExistence type="predicted"/>
<comment type="caution">
    <text evidence="1">The sequence shown here is derived from an EMBL/GenBank/DDBJ whole genome shotgun (WGS) entry which is preliminary data.</text>
</comment>
<name>A0AAX0Q6D8_9EURY</name>
<dbReference type="RefSeq" id="WP_095642424.1">
    <property type="nucleotide sequence ID" value="NZ_LMVO01000043.1"/>
</dbReference>
<evidence type="ECO:0000313" key="2">
    <source>
        <dbReference type="Proteomes" id="UP000243820"/>
    </source>
</evidence>
<sequence>MSEDKEKFEPSLDLEWTEWTAFQDVRPRRSKLPKGGGFIRIRPIDTDLIISLTLANSALINTFGEILQYRHMDFVHTRPPLMKTNPAACLWTLRYATGVEFEYSCAVSSYEGYTKKAAAKLRRGHLAALLWEQRVKNGRSPLCNFIEMEPDLVLAGMMQNISSPALRLEGEPADQNWMGLDWCEPFPVGEERFRYGDAGFMKVILDGEVTHISERQHLFGTLVSNASGCYGEGAMISVALRDPDVPRYQAAEMLSDLMGGYYAAKGCVPETQFRGMSGQHARVQAASGECDRVFQSRYCRFRDPPDPGDSPRGSVFL</sequence>
<evidence type="ECO:0000313" key="1">
    <source>
        <dbReference type="EMBL" id="PAV08757.1"/>
    </source>
</evidence>
<organism evidence="1 2">
    <name type="scientific">Methanocorpusculum parvum</name>
    <dbReference type="NCBI Taxonomy" id="2193"/>
    <lineage>
        <taxon>Archaea</taxon>
        <taxon>Methanobacteriati</taxon>
        <taxon>Methanobacteriota</taxon>
        <taxon>Stenosarchaea group</taxon>
        <taxon>Methanomicrobia</taxon>
        <taxon>Methanomicrobiales</taxon>
        <taxon>Methanocorpusculaceae</taxon>
        <taxon>Methanocorpusculum</taxon>
    </lineage>
</organism>
<dbReference type="Proteomes" id="UP000243820">
    <property type="component" value="Unassembled WGS sequence"/>
</dbReference>